<dbReference type="PANTHER" id="PTHR33643">
    <property type="entry name" value="UREASE ACCESSORY PROTEIN D"/>
    <property type="match status" value="1"/>
</dbReference>
<keyword evidence="5" id="KW-1185">Reference proteome</keyword>
<name>A0ABU1ZZC4_9CORY</name>
<dbReference type="Pfam" id="PF01774">
    <property type="entry name" value="UreD"/>
    <property type="match status" value="1"/>
</dbReference>
<evidence type="ECO:0000313" key="4">
    <source>
        <dbReference type="EMBL" id="MDR7330289.1"/>
    </source>
</evidence>
<evidence type="ECO:0000256" key="1">
    <source>
        <dbReference type="ARBA" id="ARBA00007177"/>
    </source>
</evidence>
<dbReference type="InterPro" id="IPR002669">
    <property type="entry name" value="UreD"/>
</dbReference>
<keyword evidence="2 3" id="KW-0143">Chaperone</keyword>
<dbReference type="PANTHER" id="PTHR33643:SF1">
    <property type="entry name" value="UREASE ACCESSORY PROTEIN D"/>
    <property type="match status" value="1"/>
</dbReference>
<keyword evidence="3" id="KW-0996">Nickel insertion</keyword>
<keyword evidence="3" id="KW-0963">Cytoplasm</keyword>
<dbReference type="HAMAP" id="MF_01384">
    <property type="entry name" value="UreD"/>
    <property type="match status" value="1"/>
</dbReference>
<organism evidence="4 5">
    <name type="scientific">Corynebacterium guangdongense</name>
    <dbReference type="NCBI Taxonomy" id="1783348"/>
    <lineage>
        <taxon>Bacteria</taxon>
        <taxon>Bacillati</taxon>
        <taxon>Actinomycetota</taxon>
        <taxon>Actinomycetes</taxon>
        <taxon>Mycobacteriales</taxon>
        <taxon>Corynebacteriaceae</taxon>
        <taxon>Corynebacterium</taxon>
    </lineage>
</organism>
<comment type="caution">
    <text evidence="4">The sequence shown here is derived from an EMBL/GenBank/DDBJ whole genome shotgun (WGS) entry which is preliminary data.</text>
</comment>
<reference evidence="4" key="1">
    <citation type="submission" date="2023-07" db="EMBL/GenBank/DDBJ databases">
        <title>Sequencing the genomes of 1000 actinobacteria strains.</title>
        <authorList>
            <person name="Klenk H.-P."/>
        </authorList>
    </citation>
    <scope>NUCLEOTIDE SEQUENCE</scope>
    <source>
        <strain evidence="4">DSM 107476</strain>
    </source>
</reference>
<sequence length="293" mass="32293">MGWDLPSGVFHHDPPREEMGVLELGIEVSGGKSIATSQYHSRALKIIRPHYLDDSGQVYYIIVNPGGGYVGGDAYRIKVDVAEGASALLTDQSAAKVYRTPDDYVVQNVEFNVAEGAVLEYVPDQLILYRDADFRQHLTANVHPNGSLFFSDIVTPGWSPDGGHFLYKQAHLRNVVNVGGELALVDNIKLQPLASEFGQEKEFYMGGRTHVATAICFDPGVTEDLIRDVRAKIDEHVAADESMIASVTATERPGFVLRALGNRTEELLQLILDVAGEVRGQLRGQRDITLRQY</sequence>
<gene>
    <name evidence="3" type="primary">ureD</name>
    <name evidence="4" type="ORF">J2S39_001965</name>
</gene>
<dbReference type="Proteomes" id="UP001180840">
    <property type="component" value="Unassembled WGS sequence"/>
</dbReference>
<proteinExistence type="inferred from homology"/>
<comment type="subcellular location">
    <subcellularLocation>
        <location evidence="3">Cytoplasm</location>
    </subcellularLocation>
</comment>
<protein>
    <recommendedName>
        <fullName evidence="3">Urease accessory protein UreD</fullName>
    </recommendedName>
</protein>
<comment type="function">
    <text evidence="3">Required for maturation of urease via the functional incorporation of the urease nickel metallocenter.</text>
</comment>
<accession>A0ABU1ZZC4</accession>
<dbReference type="EMBL" id="JAVDXZ010000001">
    <property type="protein sequence ID" value="MDR7330289.1"/>
    <property type="molecule type" value="Genomic_DNA"/>
</dbReference>
<comment type="similarity">
    <text evidence="1 3">Belongs to the UreD family.</text>
</comment>
<evidence type="ECO:0000313" key="5">
    <source>
        <dbReference type="Proteomes" id="UP001180840"/>
    </source>
</evidence>
<evidence type="ECO:0000256" key="2">
    <source>
        <dbReference type="ARBA" id="ARBA00023186"/>
    </source>
</evidence>
<evidence type="ECO:0000256" key="3">
    <source>
        <dbReference type="HAMAP-Rule" id="MF_01384"/>
    </source>
</evidence>
<comment type="subunit">
    <text evidence="3">UreD, UreF and UreG form a complex that acts as a GTP-hydrolysis-dependent molecular chaperone, activating the urease apoprotein by helping to assemble the nickel containing metallocenter of UreC. The UreE protein probably delivers the nickel.</text>
</comment>